<sequence>MICELVATLGKPLGLRRMNAGDAEVDRMHERSITNNKFRRVVLDQQEGSKTVAFPINASRSPNRSRRPNQQQQTVNSAFTRSRNRE</sequence>
<proteinExistence type="predicted"/>
<gene>
    <name evidence="2" type="ORF">V7x_31230</name>
</gene>
<evidence type="ECO:0000256" key="1">
    <source>
        <dbReference type="SAM" id="MobiDB-lite"/>
    </source>
</evidence>
<feature type="compositionally biased region" description="Polar residues" evidence="1">
    <location>
        <begin position="74"/>
        <end position="86"/>
    </location>
</feature>
<feature type="region of interest" description="Disordered" evidence="1">
    <location>
        <begin position="44"/>
        <end position="86"/>
    </location>
</feature>
<comment type="caution">
    <text evidence="2">The sequence shown here is derived from an EMBL/GenBank/DDBJ whole genome shotgun (WGS) entry which is preliminary data.</text>
</comment>
<evidence type="ECO:0000313" key="3">
    <source>
        <dbReference type="Proteomes" id="UP000316476"/>
    </source>
</evidence>
<dbReference type="EMBL" id="SJPZ01000001">
    <property type="protein sequence ID" value="TWU67549.1"/>
    <property type="molecule type" value="Genomic_DNA"/>
</dbReference>
<organism evidence="2 3">
    <name type="scientific">Crateriforma conspicua</name>
    <dbReference type="NCBI Taxonomy" id="2527996"/>
    <lineage>
        <taxon>Bacteria</taxon>
        <taxon>Pseudomonadati</taxon>
        <taxon>Planctomycetota</taxon>
        <taxon>Planctomycetia</taxon>
        <taxon>Planctomycetales</taxon>
        <taxon>Planctomycetaceae</taxon>
        <taxon>Crateriforma</taxon>
    </lineage>
</organism>
<dbReference type="AlphaFoldDB" id="A0A5C6FXA3"/>
<dbReference type="Proteomes" id="UP000316476">
    <property type="component" value="Unassembled WGS sequence"/>
</dbReference>
<protein>
    <submittedName>
        <fullName evidence="2">Uncharacterized protein</fullName>
    </submittedName>
</protein>
<name>A0A5C6FXA3_9PLAN</name>
<accession>A0A5C6FXA3</accession>
<evidence type="ECO:0000313" key="2">
    <source>
        <dbReference type="EMBL" id="TWU67549.1"/>
    </source>
</evidence>
<reference evidence="2 3" key="1">
    <citation type="submission" date="2019-02" db="EMBL/GenBank/DDBJ databases">
        <title>Deep-cultivation of Planctomycetes and their phenomic and genomic characterization uncovers novel biology.</title>
        <authorList>
            <person name="Wiegand S."/>
            <person name="Jogler M."/>
            <person name="Boedeker C."/>
            <person name="Pinto D."/>
            <person name="Vollmers J."/>
            <person name="Rivas-Marin E."/>
            <person name="Kohn T."/>
            <person name="Peeters S.H."/>
            <person name="Heuer A."/>
            <person name="Rast P."/>
            <person name="Oberbeckmann S."/>
            <person name="Bunk B."/>
            <person name="Jeske O."/>
            <person name="Meyerdierks A."/>
            <person name="Storesund J.E."/>
            <person name="Kallscheuer N."/>
            <person name="Luecker S."/>
            <person name="Lage O.M."/>
            <person name="Pohl T."/>
            <person name="Merkel B.J."/>
            <person name="Hornburger P."/>
            <person name="Mueller R.-W."/>
            <person name="Bruemmer F."/>
            <person name="Labrenz M."/>
            <person name="Spormann A.M."/>
            <person name="Op Den Camp H."/>
            <person name="Overmann J."/>
            <person name="Amann R."/>
            <person name="Jetten M.S.M."/>
            <person name="Mascher T."/>
            <person name="Medema M.H."/>
            <person name="Devos D.P."/>
            <person name="Kaster A.-K."/>
            <person name="Ovreas L."/>
            <person name="Rohde M."/>
            <person name="Galperin M.Y."/>
            <person name="Jogler C."/>
        </authorList>
    </citation>
    <scope>NUCLEOTIDE SEQUENCE [LARGE SCALE GENOMIC DNA]</scope>
    <source>
        <strain evidence="2 3">V7</strain>
    </source>
</reference>